<reference evidence="1 2" key="1">
    <citation type="submission" date="2018-04" db="EMBL/GenBank/DDBJ databases">
        <title>Genomic Encyclopedia of Archaeal and Bacterial Type Strains, Phase II (KMG-II): from individual species to whole genera.</title>
        <authorList>
            <person name="Goeker M."/>
        </authorList>
    </citation>
    <scope>NUCLEOTIDE SEQUENCE [LARGE SCALE GENOMIC DNA]</scope>
    <source>
        <strain evidence="1 2">DSM 21823</strain>
    </source>
</reference>
<gene>
    <name evidence="1" type="ORF">C8N34_102112</name>
</gene>
<organism evidence="1 2">
    <name type="scientific">Gemmobacter caeni</name>
    <dbReference type="NCBI Taxonomy" id="589035"/>
    <lineage>
        <taxon>Bacteria</taxon>
        <taxon>Pseudomonadati</taxon>
        <taxon>Pseudomonadota</taxon>
        <taxon>Alphaproteobacteria</taxon>
        <taxon>Rhodobacterales</taxon>
        <taxon>Paracoccaceae</taxon>
        <taxon>Gemmobacter</taxon>
    </lineage>
</organism>
<comment type="caution">
    <text evidence="1">The sequence shown here is derived from an EMBL/GenBank/DDBJ whole genome shotgun (WGS) entry which is preliminary data.</text>
</comment>
<dbReference type="RefSeq" id="WP_108127689.1">
    <property type="nucleotide sequence ID" value="NZ_QBKP01000002.1"/>
</dbReference>
<evidence type="ECO:0000313" key="2">
    <source>
        <dbReference type="Proteomes" id="UP000244224"/>
    </source>
</evidence>
<dbReference type="OrthoDB" id="8410856at2"/>
<protein>
    <submittedName>
        <fullName evidence="1">Uncharacterized protein</fullName>
    </submittedName>
</protein>
<accession>A0A2T6B8E7</accession>
<sequence>MSDARFPRLLPGRPGTSTEGRAFIATLKEDARSAIRIREASGEALREKDGALIWGFPPAVTPAEVGALCEALRAEPAPIGEPVLGPAAEGWTFDMSEAPRGDEKVISGRVAGAHDYERRVHVRQRIIAAGNGGVVTVSYWVPEQERWNMFTKAVPPMAWRPYVEGAPLPRHPLAG</sequence>
<name>A0A2T6B8E7_9RHOB</name>
<keyword evidence="2" id="KW-1185">Reference proteome</keyword>
<dbReference type="Proteomes" id="UP000244224">
    <property type="component" value="Unassembled WGS sequence"/>
</dbReference>
<dbReference type="EMBL" id="QBKP01000002">
    <property type="protein sequence ID" value="PTX52333.1"/>
    <property type="molecule type" value="Genomic_DNA"/>
</dbReference>
<proteinExistence type="predicted"/>
<dbReference type="AlphaFoldDB" id="A0A2T6B8E7"/>
<evidence type="ECO:0000313" key="1">
    <source>
        <dbReference type="EMBL" id="PTX52333.1"/>
    </source>
</evidence>